<dbReference type="InterPro" id="IPR000253">
    <property type="entry name" value="FHA_dom"/>
</dbReference>
<dbReference type="SUPFAM" id="SSF49879">
    <property type="entry name" value="SMAD/FHA domain"/>
    <property type="match status" value="1"/>
</dbReference>
<dbReference type="AlphaFoldDB" id="A0AAV5R665"/>
<comment type="caution">
    <text evidence="3">The sequence shown here is derived from an EMBL/GenBank/DDBJ whole genome shotgun (WGS) entry which is preliminary data.</text>
</comment>
<dbReference type="EMBL" id="BTGB01000003">
    <property type="protein sequence ID" value="GMM46512.1"/>
    <property type="molecule type" value="Genomic_DNA"/>
</dbReference>
<dbReference type="InterPro" id="IPR008984">
    <property type="entry name" value="SMAD_FHA_dom_sf"/>
</dbReference>
<evidence type="ECO:0000256" key="1">
    <source>
        <dbReference type="SAM" id="MobiDB-lite"/>
    </source>
</evidence>
<reference evidence="3 4" key="1">
    <citation type="journal article" date="2023" name="Elife">
        <title>Identification of key yeast species and microbe-microbe interactions impacting larval growth of Drosophila in the wild.</title>
        <authorList>
            <person name="Mure A."/>
            <person name="Sugiura Y."/>
            <person name="Maeda R."/>
            <person name="Honda K."/>
            <person name="Sakurai N."/>
            <person name="Takahashi Y."/>
            <person name="Watada M."/>
            <person name="Katoh T."/>
            <person name="Gotoh A."/>
            <person name="Gotoh Y."/>
            <person name="Taniguchi I."/>
            <person name="Nakamura K."/>
            <person name="Hayashi T."/>
            <person name="Katayama T."/>
            <person name="Uemura T."/>
            <person name="Hattori Y."/>
        </authorList>
    </citation>
    <scope>NUCLEOTIDE SEQUENCE [LARGE SCALE GENOMIC DNA]</scope>
    <source>
        <strain evidence="3 4">PK-24</strain>
    </source>
</reference>
<evidence type="ECO:0000313" key="3">
    <source>
        <dbReference type="EMBL" id="GMM46512.1"/>
    </source>
</evidence>
<name>A0AAV5R665_PICKL</name>
<keyword evidence="4" id="KW-1185">Reference proteome</keyword>
<sequence>MWIIEYGVNSKDGSTGNTRAIVLKPDRAYTLGRSPECDISVDIMKVSRNQCIFQTSTIDDSLSFLNKGHARWIDSLGNEINGSHKEYLKIDTNVSYKLRSINWEFKLIKISIVNSFKISGDIEKLINGVIDVEMDTGIPNGMVMINGENMKIKDVQGWIGKLRDRQWDIIGDFKGYEKENSINLDIDSDSDVDMGEIESILEPEVEKKHVNKSIMVDVKPFTDIIDNNINTQLYESNNRSTKRSQKSQMEKFLDDWDEMDDLDSYKSSNEKINEKINEKSIEEKIIVNKPIIPLKRGIIEKDTLKKKIHSSVKNNDNLTNMFKQTKIIKMANEEKLMNSLEKPLSNELIKIKKFQVNIGNNTSNNPRIYSNYQMLYGSNNDWKDRLNYSKFNKVSNGADYNPIMDSTIQTIKMKSANYKSNEVQVNLYQNDDMIIPELDDVFNENRGGNKKEFRKRKRETTLFIESDYEDDGDNIGNANTKLNNIQEIQTLRSRRNRSTKGMESLPKQENFFNDETNSYDNHNDDDDTPVFKSRRR</sequence>
<dbReference type="PROSITE" id="PS50006">
    <property type="entry name" value="FHA_DOMAIN"/>
    <property type="match status" value="1"/>
</dbReference>
<dbReference type="Gene3D" id="2.60.200.20">
    <property type="match status" value="1"/>
</dbReference>
<organism evidence="3 4">
    <name type="scientific">Pichia kluyveri</name>
    <name type="common">Yeast</name>
    <dbReference type="NCBI Taxonomy" id="36015"/>
    <lineage>
        <taxon>Eukaryota</taxon>
        <taxon>Fungi</taxon>
        <taxon>Dikarya</taxon>
        <taxon>Ascomycota</taxon>
        <taxon>Saccharomycotina</taxon>
        <taxon>Pichiomycetes</taxon>
        <taxon>Pichiales</taxon>
        <taxon>Pichiaceae</taxon>
        <taxon>Pichia</taxon>
    </lineage>
</organism>
<proteinExistence type="predicted"/>
<evidence type="ECO:0000313" key="4">
    <source>
        <dbReference type="Proteomes" id="UP001378960"/>
    </source>
</evidence>
<accession>A0AAV5R665</accession>
<feature type="region of interest" description="Disordered" evidence="1">
    <location>
        <begin position="490"/>
        <end position="536"/>
    </location>
</feature>
<feature type="compositionally biased region" description="Polar residues" evidence="1">
    <location>
        <begin position="510"/>
        <end position="520"/>
    </location>
</feature>
<evidence type="ECO:0000259" key="2">
    <source>
        <dbReference type="PROSITE" id="PS50006"/>
    </source>
</evidence>
<dbReference type="Proteomes" id="UP001378960">
    <property type="component" value="Unassembled WGS sequence"/>
</dbReference>
<feature type="domain" description="FHA" evidence="2">
    <location>
        <begin position="29"/>
        <end position="85"/>
    </location>
</feature>
<protein>
    <recommendedName>
        <fullName evidence="2">FHA domain-containing protein</fullName>
    </recommendedName>
</protein>
<gene>
    <name evidence="3" type="ORF">DAPK24_030870</name>
</gene>